<organism evidence="1 2">
    <name type="scientific">Spirosoma foliorum</name>
    <dbReference type="NCBI Taxonomy" id="2710596"/>
    <lineage>
        <taxon>Bacteria</taxon>
        <taxon>Pseudomonadati</taxon>
        <taxon>Bacteroidota</taxon>
        <taxon>Cytophagia</taxon>
        <taxon>Cytophagales</taxon>
        <taxon>Cytophagaceae</taxon>
        <taxon>Spirosoma</taxon>
    </lineage>
</organism>
<evidence type="ECO:0000313" key="1">
    <source>
        <dbReference type="EMBL" id="QMW03165.1"/>
    </source>
</evidence>
<sequence>MLLIPIAWGPIYHTLSEAICSYEKDSLLNHHSGLAEWYADYSFLLIPHGRPRIELLVLEYFNGSSISSILIWTANEFNELGVSEPSIRWFIWRTAPERFFELVLY</sequence>
<gene>
    <name evidence="1" type="ORF">H3H32_35750</name>
</gene>
<name>A0A7G5GWC3_9BACT</name>
<dbReference type="RefSeq" id="WP_182460452.1">
    <property type="nucleotide sequence ID" value="NZ_CP059732.1"/>
</dbReference>
<dbReference type="KEGG" id="sfol:H3H32_35750"/>
<evidence type="ECO:0000313" key="2">
    <source>
        <dbReference type="Proteomes" id="UP000515369"/>
    </source>
</evidence>
<dbReference type="EMBL" id="CP059732">
    <property type="protein sequence ID" value="QMW03165.1"/>
    <property type="molecule type" value="Genomic_DNA"/>
</dbReference>
<keyword evidence="2" id="KW-1185">Reference proteome</keyword>
<protein>
    <submittedName>
        <fullName evidence="1">Uncharacterized protein</fullName>
    </submittedName>
</protein>
<accession>A0A7G5GWC3</accession>
<proteinExistence type="predicted"/>
<reference evidence="1 2" key="1">
    <citation type="submission" date="2020-07" db="EMBL/GenBank/DDBJ databases">
        <title>Spirosoma foliorum sp. nov., isolated from the leaves on the Nejang mountain Korea, Republic of.</title>
        <authorList>
            <person name="Ho H."/>
            <person name="Lee Y.-J."/>
            <person name="Nurcahyanto D.-A."/>
            <person name="Kim S.-G."/>
        </authorList>
    </citation>
    <scope>NUCLEOTIDE SEQUENCE [LARGE SCALE GENOMIC DNA]</scope>
    <source>
        <strain evidence="1 2">PL0136</strain>
    </source>
</reference>
<dbReference type="AlphaFoldDB" id="A0A7G5GWC3"/>
<dbReference type="Proteomes" id="UP000515369">
    <property type="component" value="Chromosome"/>
</dbReference>